<evidence type="ECO:0000256" key="1">
    <source>
        <dbReference type="SAM" id="MobiDB-lite"/>
    </source>
</evidence>
<evidence type="ECO:0000313" key="2">
    <source>
        <dbReference type="EMBL" id="QDS91832.1"/>
    </source>
</evidence>
<reference evidence="2 3" key="1">
    <citation type="submission" date="2019-02" db="EMBL/GenBank/DDBJ databases">
        <title>Deep-cultivation of Planctomycetes and their phenomic and genomic characterization uncovers novel biology.</title>
        <authorList>
            <person name="Wiegand S."/>
            <person name="Jogler M."/>
            <person name="Boedeker C."/>
            <person name="Pinto D."/>
            <person name="Vollmers J."/>
            <person name="Rivas-Marin E."/>
            <person name="Kohn T."/>
            <person name="Peeters S.H."/>
            <person name="Heuer A."/>
            <person name="Rast P."/>
            <person name="Oberbeckmann S."/>
            <person name="Bunk B."/>
            <person name="Jeske O."/>
            <person name="Meyerdierks A."/>
            <person name="Storesund J.E."/>
            <person name="Kallscheuer N."/>
            <person name="Luecker S."/>
            <person name="Lage O.M."/>
            <person name="Pohl T."/>
            <person name="Merkel B.J."/>
            <person name="Hornburger P."/>
            <person name="Mueller R.-W."/>
            <person name="Bruemmer F."/>
            <person name="Labrenz M."/>
            <person name="Spormann A.M."/>
            <person name="Op den Camp H."/>
            <person name="Overmann J."/>
            <person name="Amann R."/>
            <person name="Jetten M.S.M."/>
            <person name="Mascher T."/>
            <person name="Medema M.H."/>
            <person name="Devos D.P."/>
            <person name="Kaster A.-K."/>
            <person name="Ovreas L."/>
            <person name="Rohde M."/>
            <person name="Galperin M.Y."/>
            <person name="Jogler C."/>
        </authorList>
    </citation>
    <scope>NUCLEOTIDE SEQUENCE [LARGE SCALE GENOMIC DNA]</scope>
    <source>
        <strain evidence="2 3">FF011L</strain>
    </source>
</reference>
<name>A0A517MAA9_9BACT</name>
<gene>
    <name evidence="2" type="ORF">FF011L_05670</name>
</gene>
<organism evidence="2 3">
    <name type="scientific">Roseimaritima multifibrata</name>
    <dbReference type="NCBI Taxonomy" id="1930274"/>
    <lineage>
        <taxon>Bacteria</taxon>
        <taxon>Pseudomonadati</taxon>
        <taxon>Planctomycetota</taxon>
        <taxon>Planctomycetia</taxon>
        <taxon>Pirellulales</taxon>
        <taxon>Pirellulaceae</taxon>
        <taxon>Roseimaritima</taxon>
    </lineage>
</organism>
<dbReference type="EMBL" id="CP036262">
    <property type="protein sequence ID" value="QDS91832.1"/>
    <property type="molecule type" value="Genomic_DNA"/>
</dbReference>
<dbReference type="RefSeq" id="WP_145350016.1">
    <property type="nucleotide sequence ID" value="NZ_CP036262.1"/>
</dbReference>
<feature type="region of interest" description="Disordered" evidence="1">
    <location>
        <begin position="1"/>
        <end position="24"/>
    </location>
</feature>
<dbReference type="Proteomes" id="UP000320672">
    <property type="component" value="Chromosome"/>
</dbReference>
<keyword evidence="3" id="KW-1185">Reference proteome</keyword>
<accession>A0A517MAA9</accession>
<proteinExistence type="predicted"/>
<sequence>MIRHSRKIGDDATRRPNDNNSERQAKTINLLIDVNVNLDLSGFGVITGTMFANIRQEVTDDK</sequence>
<dbReference type="KEGG" id="rml:FF011L_05670"/>
<dbReference type="AlphaFoldDB" id="A0A517MAA9"/>
<protein>
    <submittedName>
        <fullName evidence="2">Uncharacterized protein</fullName>
    </submittedName>
</protein>
<feature type="compositionally biased region" description="Basic and acidic residues" evidence="1">
    <location>
        <begin position="7"/>
        <end position="24"/>
    </location>
</feature>
<evidence type="ECO:0000313" key="3">
    <source>
        <dbReference type="Proteomes" id="UP000320672"/>
    </source>
</evidence>